<accession>A0ABU4MYJ8</accession>
<dbReference type="InterPro" id="IPR052158">
    <property type="entry name" value="INH-QAR"/>
</dbReference>
<dbReference type="PANTHER" id="PTHR43130">
    <property type="entry name" value="ARAC-FAMILY TRANSCRIPTIONAL REGULATOR"/>
    <property type="match status" value="1"/>
</dbReference>
<evidence type="ECO:0000256" key="2">
    <source>
        <dbReference type="ARBA" id="ARBA00023163"/>
    </source>
</evidence>
<dbReference type="InterPro" id="IPR029062">
    <property type="entry name" value="Class_I_gatase-like"/>
</dbReference>
<evidence type="ECO:0000259" key="3">
    <source>
        <dbReference type="PROSITE" id="PS01124"/>
    </source>
</evidence>
<feature type="domain" description="HTH araC/xylS-type" evidence="3">
    <location>
        <begin position="230"/>
        <end position="328"/>
    </location>
</feature>
<dbReference type="Proteomes" id="UP001282474">
    <property type="component" value="Unassembled WGS sequence"/>
</dbReference>
<name>A0ABU4MYJ8_9ACTN</name>
<comment type="caution">
    <text evidence="4">The sequence shown here is derived from an EMBL/GenBank/DDBJ whole genome shotgun (WGS) entry which is preliminary data.</text>
</comment>
<dbReference type="Gene3D" id="1.10.10.60">
    <property type="entry name" value="Homeodomain-like"/>
    <property type="match status" value="1"/>
</dbReference>
<dbReference type="SUPFAM" id="SSF46689">
    <property type="entry name" value="Homeodomain-like"/>
    <property type="match status" value="2"/>
</dbReference>
<evidence type="ECO:0000313" key="4">
    <source>
        <dbReference type="EMBL" id="MDX3041667.1"/>
    </source>
</evidence>
<dbReference type="Pfam" id="PF01965">
    <property type="entry name" value="DJ-1_PfpI"/>
    <property type="match status" value="1"/>
</dbReference>
<organism evidence="4 5">
    <name type="scientific">Streptomyces caniscabiei</name>
    <dbReference type="NCBI Taxonomy" id="2746961"/>
    <lineage>
        <taxon>Bacteria</taxon>
        <taxon>Bacillati</taxon>
        <taxon>Actinomycetota</taxon>
        <taxon>Actinomycetes</taxon>
        <taxon>Kitasatosporales</taxon>
        <taxon>Streptomycetaceae</taxon>
        <taxon>Streptomyces</taxon>
    </lineage>
</organism>
<dbReference type="Pfam" id="PF12833">
    <property type="entry name" value="HTH_18"/>
    <property type="match status" value="1"/>
</dbReference>
<dbReference type="PROSITE" id="PS01124">
    <property type="entry name" value="HTH_ARAC_FAMILY_2"/>
    <property type="match status" value="1"/>
</dbReference>
<dbReference type="PANTHER" id="PTHR43130:SF3">
    <property type="entry name" value="HTH-TYPE TRANSCRIPTIONAL REGULATOR RV1931C"/>
    <property type="match status" value="1"/>
</dbReference>
<dbReference type="InterPro" id="IPR009057">
    <property type="entry name" value="Homeodomain-like_sf"/>
</dbReference>
<gene>
    <name evidence="4" type="ORF">PV383_31420</name>
</gene>
<keyword evidence="1" id="KW-0805">Transcription regulation</keyword>
<evidence type="ECO:0000256" key="1">
    <source>
        <dbReference type="ARBA" id="ARBA00023015"/>
    </source>
</evidence>
<proteinExistence type="predicted"/>
<dbReference type="Gene3D" id="3.40.50.880">
    <property type="match status" value="1"/>
</dbReference>
<evidence type="ECO:0000313" key="5">
    <source>
        <dbReference type="Proteomes" id="UP001282474"/>
    </source>
</evidence>
<keyword evidence="2" id="KW-0804">Transcription</keyword>
<protein>
    <submittedName>
        <fullName evidence="4">Helix-turn-helix domain-containing protein</fullName>
    </submittedName>
</protein>
<dbReference type="RefSeq" id="WP_064744299.1">
    <property type="nucleotide sequence ID" value="NZ_JABXWF010000017.1"/>
</dbReference>
<dbReference type="SMART" id="SM00342">
    <property type="entry name" value="HTH_ARAC"/>
    <property type="match status" value="1"/>
</dbReference>
<keyword evidence="5" id="KW-1185">Reference proteome</keyword>
<dbReference type="InterPro" id="IPR002818">
    <property type="entry name" value="DJ-1/PfpI"/>
</dbReference>
<reference evidence="4 5" key="1">
    <citation type="journal article" date="2023" name="Microb. Genom.">
        <title>Mesoterricola silvestris gen. nov., sp. nov., Mesoterricola sediminis sp. nov., Geothrix oryzae sp. nov., Geothrix edaphica sp. nov., Geothrix rubra sp. nov., and Geothrix limicola sp. nov., six novel members of Acidobacteriota isolated from soils.</title>
        <authorList>
            <person name="Weisberg A.J."/>
            <person name="Pearce E."/>
            <person name="Kramer C.G."/>
            <person name="Chang J.H."/>
            <person name="Clarke C.R."/>
        </authorList>
    </citation>
    <scope>NUCLEOTIDE SEQUENCE [LARGE SCALE GENOMIC DNA]</scope>
    <source>
        <strain evidence="4 5">NE20-4-1</strain>
    </source>
</reference>
<sequence length="362" mass="39433">MTERTTEPTAERRKNTPHRVAVLVTDETCAFEVGMATAVFGPYLSDLMTGRYELRLCAEQPASVPLAGGAVLTTRYGLRQLRTAHTVIVPSSADLDVPPSAALVAELRAAHRAGARIVSTCTGAYKLAAAGLLDGRRATTHWRWAGLLRTRHPLVEVDPNPLYVDEGDVLTGAGSAASLDLFLHLVRKDFGTELANTVARRLVIQPHRDGDQAQYIEASVAAPPEDDGLSRSMAWALKNLGAPITVGALAREARMSERSYLRHFARSQGISPIRWLISQRVRASLPLLETSQASVEEVSAAVGFESPVTYRHHFTKIMHTSPSAYRRSFRTVRPAREAPRVRTDLWSTGVDEGAGGVRSAVR</sequence>
<dbReference type="SUPFAM" id="SSF52317">
    <property type="entry name" value="Class I glutamine amidotransferase-like"/>
    <property type="match status" value="1"/>
</dbReference>
<dbReference type="CDD" id="cd03137">
    <property type="entry name" value="GATase1_AraC_1"/>
    <property type="match status" value="1"/>
</dbReference>
<dbReference type="EMBL" id="JARAWJ010000029">
    <property type="protein sequence ID" value="MDX3041667.1"/>
    <property type="molecule type" value="Genomic_DNA"/>
</dbReference>
<dbReference type="InterPro" id="IPR018060">
    <property type="entry name" value="HTH_AraC"/>
</dbReference>